<keyword evidence="2" id="KW-1185">Reference proteome</keyword>
<evidence type="ECO:0000313" key="1">
    <source>
        <dbReference type="EMBL" id="MCL9816913.1"/>
    </source>
</evidence>
<dbReference type="RefSeq" id="WP_250583834.1">
    <property type="nucleotide sequence ID" value="NZ_JAKRVX010000003.1"/>
</dbReference>
<name>A0AAE3K8D3_9EURY</name>
<accession>A0AAE3K8D3</accession>
<reference evidence="1" key="2">
    <citation type="submission" date="2022-02" db="EMBL/GenBank/DDBJ databases">
        <authorList>
            <person name="Elcheninov A.G."/>
            <person name="Sorokin D.Y."/>
            <person name="Kublanov I.V."/>
        </authorList>
    </citation>
    <scope>NUCLEOTIDE SEQUENCE</scope>
    <source>
        <strain evidence="1">AArc-St2</strain>
    </source>
</reference>
<organism evidence="1 2">
    <name type="scientific">Natronocalculus amylovorans</name>
    <dbReference type="NCBI Taxonomy" id="2917812"/>
    <lineage>
        <taxon>Archaea</taxon>
        <taxon>Methanobacteriati</taxon>
        <taxon>Methanobacteriota</taxon>
        <taxon>Stenosarchaea group</taxon>
        <taxon>Halobacteria</taxon>
        <taxon>Halobacteriales</taxon>
        <taxon>Haloferacaceae</taxon>
        <taxon>Natronocalculus</taxon>
    </lineage>
</organism>
<comment type="caution">
    <text evidence="1">The sequence shown here is derived from an EMBL/GenBank/DDBJ whole genome shotgun (WGS) entry which is preliminary data.</text>
</comment>
<dbReference type="Proteomes" id="UP001203207">
    <property type="component" value="Unassembled WGS sequence"/>
</dbReference>
<sequence>MDRNIVYIGDCLYECGFSVSVGNEDQAVEQLCEHHWDTHRLAIDPLDVSQFLQRRSYHGGRRSTNVSSKGLLS</sequence>
<gene>
    <name evidence="1" type="ORF">AArcSt2_08155</name>
</gene>
<evidence type="ECO:0008006" key="3">
    <source>
        <dbReference type="Google" id="ProtNLM"/>
    </source>
</evidence>
<proteinExistence type="predicted"/>
<dbReference type="EMBL" id="JAKRVX010000003">
    <property type="protein sequence ID" value="MCL9816913.1"/>
    <property type="molecule type" value="Genomic_DNA"/>
</dbReference>
<evidence type="ECO:0000313" key="2">
    <source>
        <dbReference type="Proteomes" id="UP001203207"/>
    </source>
</evidence>
<dbReference type="AlphaFoldDB" id="A0AAE3K8D3"/>
<protein>
    <recommendedName>
        <fullName evidence="3">DUF1059 domain-containing protein</fullName>
    </recommendedName>
</protein>
<reference evidence="1" key="1">
    <citation type="journal article" date="2022" name="Syst. Appl. Microbiol.">
        <title>Natronocalculus amylovorans gen. nov., sp. nov., and Natranaeroarchaeum aerophilus sp. nov., dominant culturable amylolytic natronoarchaea from hypersaline soda lakes in southwestern Siberia.</title>
        <authorList>
            <person name="Sorokin D.Y."/>
            <person name="Elcheninov A.G."/>
            <person name="Khizhniak T.V."/>
            <person name="Koenen M."/>
            <person name="Bale N.J."/>
            <person name="Damste J.S.S."/>
            <person name="Kublanov I.V."/>
        </authorList>
    </citation>
    <scope>NUCLEOTIDE SEQUENCE</scope>
    <source>
        <strain evidence="1">AArc-St2</strain>
    </source>
</reference>